<sequence>MRSRVAYALGTAILLVIVSMSTRSTRGNHGLASEFLPSIIAQKTSVEPNFFPYSESDAKLLHLYSQWWWHKYLEYYNSGEILKWWQRQNSPQHPNPHVHVLQQIAQMKAMHLRNKVAASKKMNGTRPADLTTMVNGSNDTSTSPSIL</sequence>
<organism evidence="3">
    <name type="scientific">Amorphochlora amoebiformis</name>
    <dbReference type="NCBI Taxonomy" id="1561963"/>
    <lineage>
        <taxon>Eukaryota</taxon>
        <taxon>Sar</taxon>
        <taxon>Rhizaria</taxon>
        <taxon>Cercozoa</taxon>
        <taxon>Chlorarachniophyceae</taxon>
        <taxon>Amorphochlora</taxon>
    </lineage>
</organism>
<evidence type="ECO:0000313" key="3">
    <source>
        <dbReference type="EMBL" id="CAD8431355.1"/>
    </source>
</evidence>
<feature type="chain" id="PRO_5030774542" evidence="2">
    <location>
        <begin position="28"/>
        <end position="147"/>
    </location>
</feature>
<name>A0A7S0CST8_9EUKA</name>
<evidence type="ECO:0000256" key="1">
    <source>
        <dbReference type="SAM" id="MobiDB-lite"/>
    </source>
</evidence>
<accession>A0A7S0CST8</accession>
<gene>
    <name evidence="3" type="ORF">LAMO00422_LOCUS1642</name>
</gene>
<feature type="region of interest" description="Disordered" evidence="1">
    <location>
        <begin position="119"/>
        <end position="147"/>
    </location>
</feature>
<feature type="signal peptide" evidence="2">
    <location>
        <begin position="1"/>
        <end position="27"/>
    </location>
</feature>
<protein>
    <submittedName>
        <fullName evidence="3">Uncharacterized protein</fullName>
    </submittedName>
</protein>
<proteinExistence type="predicted"/>
<dbReference type="AlphaFoldDB" id="A0A7S0CST8"/>
<reference evidence="3" key="1">
    <citation type="submission" date="2021-01" db="EMBL/GenBank/DDBJ databases">
        <authorList>
            <person name="Corre E."/>
            <person name="Pelletier E."/>
            <person name="Niang G."/>
            <person name="Scheremetjew M."/>
            <person name="Finn R."/>
            <person name="Kale V."/>
            <person name="Holt S."/>
            <person name="Cochrane G."/>
            <person name="Meng A."/>
            <person name="Brown T."/>
            <person name="Cohen L."/>
        </authorList>
    </citation>
    <scope>NUCLEOTIDE SEQUENCE</scope>
    <source>
        <strain evidence="3">CCMP2058</strain>
    </source>
</reference>
<dbReference type="EMBL" id="HBEM01002274">
    <property type="protein sequence ID" value="CAD8431355.1"/>
    <property type="molecule type" value="Transcribed_RNA"/>
</dbReference>
<feature type="compositionally biased region" description="Polar residues" evidence="1">
    <location>
        <begin position="132"/>
        <end position="147"/>
    </location>
</feature>
<evidence type="ECO:0000256" key="2">
    <source>
        <dbReference type="SAM" id="SignalP"/>
    </source>
</evidence>
<keyword evidence="2" id="KW-0732">Signal</keyword>